<evidence type="ECO:0000256" key="3">
    <source>
        <dbReference type="ARBA" id="ARBA00022960"/>
    </source>
</evidence>
<dbReference type="SUPFAM" id="SSF82708">
    <property type="entry name" value="R3H domain"/>
    <property type="match status" value="1"/>
</dbReference>
<comment type="subunit">
    <text evidence="6">Forms a complex with KhpA.</text>
</comment>
<dbReference type="SMART" id="SM00393">
    <property type="entry name" value="R3H"/>
    <property type="match status" value="1"/>
</dbReference>
<evidence type="ECO:0000256" key="1">
    <source>
        <dbReference type="ARBA" id="ARBA00022490"/>
    </source>
</evidence>
<dbReference type="PANTHER" id="PTHR35800">
    <property type="entry name" value="PROTEIN JAG"/>
    <property type="match status" value="1"/>
</dbReference>
<dbReference type="NCBIfam" id="NF041568">
    <property type="entry name" value="Jag_EloR"/>
    <property type="match status" value="1"/>
</dbReference>
<feature type="domain" description="R3H" evidence="7">
    <location>
        <begin position="140"/>
        <end position="206"/>
    </location>
</feature>
<dbReference type="AlphaFoldDB" id="A0A1V4I642"/>
<evidence type="ECO:0000256" key="2">
    <source>
        <dbReference type="ARBA" id="ARBA00022884"/>
    </source>
</evidence>
<dbReference type="InterPro" id="IPR015946">
    <property type="entry name" value="KH_dom-like_a/b"/>
</dbReference>
<dbReference type="Gene3D" id="3.30.30.80">
    <property type="entry name" value="probable RNA-binding protein from clostridium symbiosum atcc 14940"/>
    <property type="match status" value="1"/>
</dbReference>
<dbReference type="SMART" id="SM01245">
    <property type="entry name" value="Jag_N"/>
    <property type="match status" value="1"/>
</dbReference>
<dbReference type="GO" id="GO:0009252">
    <property type="term" value="P:peptidoglycan biosynthetic process"/>
    <property type="evidence" value="ECO:0007669"/>
    <property type="project" value="UniProtKB-UniRule"/>
</dbReference>
<dbReference type="EMBL" id="MZGW01000005">
    <property type="protein sequence ID" value="OPJ55452.1"/>
    <property type="molecule type" value="Genomic_DNA"/>
</dbReference>
<dbReference type="GO" id="GO:0005737">
    <property type="term" value="C:cytoplasm"/>
    <property type="evidence" value="ECO:0007669"/>
    <property type="project" value="UniProtKB-SubCell"/>
</dbReference>
<proteinExistence type="inferred from homology"/>
<dbReference type="Proteomes" id="UP000190140">
    <property type="component" value="Unassembled WGS sequence"/>
</dbReference>
<dbReference type="CDD" id="cd02644">
    <property type="entry name" value="R3H_jag"/>
    <property type="match status" value="1"/>
</dbReference>
<evidence type="ECO:0000313" key="8">
    <source>
        <dbReference type="EMBL" id="OPJ55452.1"/>
    </source>
</evidence>
<dbReference type="Pfam" id="PF01424">
    <property type="entry name" value="R3H"/>
    <property type="match status" value="1"/>
</dbReference>
<gene>
    <name evidence="6" type="primary">khpB</name>
    <name evidence="6" type="synonym">eloR</name>
    <name evidence="8" type="ORF">CLOTH_15150</name>
</gene>
<dbReference type="RefSeq" id="WP_079412708.1">
    <property type="nucleotide sequence ID" value="NZ_MZGW01000005.1"/>
</dbReference>
<dbReference type="HAMAP" id="MF_00867">
    <property type="entry name" value="KhpB"/>
    <property type="match status" value="1"/>
</dbReference>
<dbReference type="PROSITE" id="PS51061">
    <property type="entry name" value="R3H"/>
    <property type="match status" value="1"/>
</dbReference>
<keyword evidence="5 6" id="KW-0961">Cell wall biogenesis/degradation</keyword>
<comment type="subcellular location">
    <subcellularLocation>
        <location evidence="6">Cytoplasm</location>
    </subcellularLocation>
</comment>
<comment type="domain">
    <text evidence="6">Has an N-terminal Jag-N domain and 2 RNA-binding domains (KH and R3H).</text>
</comment>
<dbReference type="OrthoDB" id="9794483at2"/>
<evidence type="ECO:0000256" key="4">
    <source>
        <dbReference type="ARBA" id="ARBA00023186"/>
    </source>
</evidence>
<organism evidence="8 9">
    <name type="scientific">Alkalithermobacter paradoxus</name>
    <dbReference type="NCBI Taxonomy" id="29349"/>
    <lineage>
        <taxon>Bacteria</taxon>
        <taxon>Bacillati</taxon>
        <taxon>Bacillota</taxon>
        <taxon>Clostridia</taxon>
        <taxon>Peptostreptococcales</taxon>
        <taxon>Tepidibacteraceae</taxon>
        <taxon>Alkalithermobacter</taxon>
    </lineage>
</organism>
<dbReference type="InterPro" id="IPR038008">
    <property type="entry name" value="Jag_KH"/>
</dbReference>
<keyword evidence="2 6" id="KW-0694">RNA-binding</keyword>
<comment type="caution">
    <text evidence="8">The sequence shown here is derived from an EMBL/GenBank/DDBJ whole genome shotgun (WGS) entry which is preliminary data.</text>
</comment>
<dbReference type="GO" id="GO:0008360">
    <property type="term" value="P:regulation of cell shape"/>
    <property type="evidence" value="ECO:0007669"/>
    <property type="project" value="UniProtKB-KW"/>
</dbReference>
<dbReference type="InterPro" id="IPR034079">
    <property type="entry name" value="R3H_KhpB"/>
</dbReference>
<dbReference type="Gene3D" id="3.30.300.20">
    <property type="match status" value="1"/>
</dbReference>
<dbReference type="GO" id="GO:0071555">
    <property type="term" value="P:cell wall organization"/>
    <property type="evidence" value="ECO:0007669"/>
    <property type="project" value="UniProtKB-KW"/>
</dbReference>
<dbReference type="InterPro" id="IPR036867">
    <property type="entry name" value="R3H_dom_sf"/>
</dbReference>
<feature type="region of interest" description="Jag_N domain" evidence="6">
    <location>
        <begin position="5"/>
        <end position="55"/>
    </location>
</feature>
<protein>
    <recommendedName>
        <fullName evidence="6">RNA-binding protein KhpB</fullName>
    </recommendedName>
    <alternativeName>
        <fullName evidence="6">RNA-binding protein EloR</fullName>
    </alternativeName>
</protein>
<dbReference type="InterPro" id="IPR039247">
    <property type="entry name" value="KhpB"/>
</dbReference>
<keyword evidence="9" id="KW-1185">Reference proteome</keyword>
<dbReference type="PANTHER" id="PTHR35800:SF1">
    <property type="entry name" value="RNA-BINDING PROTEIN KHPB"/>
    <property type="match status" value="1"/>
</dbReference>
<reference evidence="8 9" key="1">
    <citation type="submission" date="2017-03" db="EMBL/GenBank/DDBJ databases">
        <title>Genome sequence of Clostridium thermoalcaliphilum DSM 7309.</title>
        <authorList>
            <person name="Poehlein A."/>
            <person name="Daniel R."/>
        </authorList>
    </citation>
    <scope>NUCLEOTIDE SEQUENCE [LARGE SCALE GENOMIC DNA]</scope>
    <source>
        <strain evidence="8 9">DSM 7309</strain>
    </source>
</reference>
<dbReference type="GO" id="GO:0003723">
    <property type="term" value="F:RNA binding"/>
    <property type="evidence" value="ECO:0007669"/>
    <property type="project" value="UniProtKB-UniRule"/>
</dbReference>
<dbReference type="InterPro" id="IPR038247">
    <property type="entry name" value="Jag_N_dom_sf"/>
</dbReference>
<name>A0A1V4I642_9FIRM</name>
<comment type="similarity">
    <text evidence="6">Belongs to the KhpB RNA-binding protein family.</text>
</comment>
<evidence type="ECO:0000256" key="5">
    <source>
        <dbReference type="ARBA" id="ARBA00023316"/>
    </source>
</evidence>
<dbReference type="STRING" id="29349.CLOTH_15150"/>
<evidence type="ECO:0000259" key="7">
    <source>
        <dbReference type="PROSITE" id="PS51061"/>
    </source>
</evidence>
<evidence type="ECO:0000256" key="6">
    <source>
        <dbReference type="HAMAP-Rule" id="MF_00867"/>
    </source>
</evidence>
<keyword evidence="4 6" id="KW-0143">Chaperone</keyword>
<dbReference type="Gene3D" id="3.30.1370.50">
    <property type="entry name" value="R3H-like domain"/>
    <property type="match status" value="1"/>
</dbReference>
<dbReference type="CDD" id="cd02414">
    <property type="entry name" value="KH-II_Jag"/>
    <property type="match status" value="1"/>
</dbReference>
<accession>A0A1V4I642</accession>
<evidence type="ECO:0000313" key="9">
    <source>
        <dbReference type="Proteomes" id="UP000190140"/>
    </source>
</evidence>
<dbReference type="InterPro" id="IPR001374">
    <property type="entry name" value="R3H_dom"/>
</dbReference>
<keyword evidence="3 6" id="KW-0133">Cell shape</keyword>
<dbReference type="Pfam" id="PF13083">
    <property type="entry name" value="KH_KhpA-B"/>
    <property type="match status" value="1"/>
</dbReference>
<sequence>MRDLQVTGKTIEEAVDKALSELNAKKEDVDIQILEEPTKGFLGIIGGKLAKVRVILKDTPKDIANKFLTEILESMSIEGKINITQEEDILKIDLNGEDTGILIGRRGETLDSLQLLTNLAVNKSSEKHIKVLLDIENYRQRREESLIRYANKMARQAVKTRKDIKLEPMNPYERRIVHSALQNDRFIRTISEGEEPNRRVVISVKR</sequence>
<dbReference type="InterPro" id="IPR032782">
    <property type="entry name" value="KhpB_N"/>
</dbReference>
<keyword evidence="1 6" id="KW-0963">Cytoplasm</keyword>
<dbReference type="Pfam" id="PF14804">
    <property type="entry name" value="Jag_N"/>
    <property type="match status" value="1"/>
</dbReference>
<comment type="function">
    <text evidence="6">A probable RNA chaperone. Forms a complex with KhpA which binds to cellular RNA and controls its expression. Plays a role in peptidoglycan (PG) homeostasis and cell length regulation.</text>
</comment>